<evidence type="ECO:0000256" key="9">
    <source>
        <dbReference type="ARBA" id="ARBA00025157"/>
    </source>
</evidence>
<dbReference type="PROSITE" id="PS00211">
    <property type="entry name" value="ABC_TRANSPORTER_1"/>
    <property type="match status" value="1"/>
</dbReference>
<evidence type="ECO:0000256" key="7">
    <source>
        <dbReference type="ARBA" id="ARBA00022967"/>
    </source>
</evidence>
<keyword evidence="3 10" id="KW-0813">Transport</keyword>
<protein>
    <recommendedName>
        <fullName evidence="10">ABC transporter ATP-binding protein</fullName>
    </recommendedName>
</protein>
<organism evidence="12 13">
    <name type="scientific">Actinoplanes couchii</name>
    <dbReference type="NCBI Taxonomy" id="403638"/>
    <lineage>
        <taxon>Bacteria</taxon>
        <taxon>Bacillati</taxon>
        <taxon>Actinomycetota</taxon>
        <taxon>Actinomycetes</taxon>
        <taxon>Micromonosporales</taxon>
        <taxon>Micromonosporaceae</taxon>
        <taxon>Actinoplanes</taxon>
    </lineage>
</organism>
<sequence length="252" mass="27008">MIDVTPALAISGLTFAYPDGRQALFGVDLSIADGERVALLGPNGAGKTTLVLHLNGILHGGGGRVEVAGLPVTPRDRQAITEIRRRVGIVFQDPDDQLFMPTVAEDVAFGPSNLGVHGEELASRVTEALTAVGMLEHRDQIPHHLSFGQRRRVAVATVLAMRPSILVLDEPSSNLDPASRRELAGILADLPVTVLMVTHDLPYALELCPRSVILDGGRIVADAATGDLLADRELMAAHRLELPFGFDPSFRR</sequence>
<evidence type="ECO:0000256" key="8">
    <source>
        <dbReference type="ARBA" id="ARBA00023136"/>
    </source>
</evidence>
<keyword evidence="7" id="KW-1278">Translocase</keyword>
<evidence type="ECO:0000256" key="1">
    <source>
        <dbReference type="ARBA" id="ARBA00004202"/>
    </source>
</evidence>
<name>A0ABQ3XRJ9_9ACTN</name>
<evidence type="ECO:0000256" key="10">
    <source>
        <dbReference type="RuleBase" id="RU364103"/>
    </source>
</evidence>
<dbReference type="InterPro" id="IPR050095">
    <property type="entry name" value="ECF_ABC_transporter_ATP-bd"/>
</dbReference>
<keyword evidence="6 10" id="KW-0067">ATP-binding</keyword>
<dbReference type="GO" id="GO:0005524">
    <property type="term" value="F:ATP binding"/>
    <property type="evidence" value="ECO:0007669"/>
    <property type="project" value="UniProtKB-KW"/>
</dbReference>
<dbReference type="InterPro" id="IPR005876">
    <property type="entry name" value="Co_trans_ATP-bd"/>
</dbReference>
<dbReference type="NCBIfam" id="TIGR01166">
    <property type="entry name" value="cbiO"/>
    <property type="match status" value="1"/>
</dbReference>
<dbReference type="SMART" id="SM00382">
    <property type="entry name" value="AAA"/>
    <property type="match status" value="1"/>
</dbReference>
<reference evidence="12 13" key="1">
    <citation type="submission" date="2021-01" db="EMBL/GenBank/DDBJ databases">
        <title>Whole genome shotgun sequence of Actinoplanes couchii NBRC 106145.</title>
        <authorList>
            <person name="Komaki H."/>
            <person name="Tamura T."/>
        </authorList>
    </citation>
    <scope>NUCLEOTIDE SEQUENCE [LARGE SCALE GENOMIC DNA]</scope>
    <source>
        <strain evidence="12 13">NBRC 106145</strain>
    </source>
</reference>
<proteinExistence type="inferred from homology"/>
<dbReference type="InterPro" id="IPR003593">
    <property type="entry name" value="AAA+_ATPase"/>
</dbReference>
<comment type="function">
    <text evidence="9">Probably part of an ABC transporter complex. Responsible for energy coupling to the transport system.</text>
</comment>
<keyword evidence="8 10" id="KW-0472">Membrane</keyword>
<evidence type="ECO:0000256" key="5">
    <source>
        <dbReference type="ARBA" id="ARBA00022741"/>
    </source>
</evidence>
<dbReference type="CDD" id="cd03225">
    <property type="entry name" value="ABC_cobalt_CbiO_domain1"/>
    <property type="match status" value="1"/>
</dbReference>
<keyword evidence="5 10" id="KW-0547">Nucleotide-binding</keyword>
<comment type="function">
    <text evidence="10">Part of an ABC transporter complex. Responsible for energy coupling to the transport system.</text>
</comment>
<evidence type="ECO:0000256" key="2">
    <source>
        <dbReference type="ARBA" id="ARBA00005417"/>
    </source>
</evidence>
<gene>
    <name evidence="12" type="ORF">Aco03nite_095430</name>
</gene>
<dbReference type="Pfam" id="PF00005">
    <property type="entry name" value="ABC_tran"/>
    <property type="match status" value="1"/>
</dbReference>
<dbReference type="InterPro" id="IPR027417">
    <property type="entry name" value="P-loop_NTPase"/>
</dbReference>
<dbReference type="InterPro" id="IPR015856">
    <property type="entry name" value="ABC_transpr_CbiO/EcfA_su"/>
</dbReference>
<feature type="domain" description="ABC transporter" evidence="11">
    <location>
        <begin position="8"/>
        <end position="241"/>
    </location>
</feature>
<evidence type="ECO:0000256" key="6">
    <source>
        <dbReference type="ARBA" id="ARBA00022840"/>
    </source>
</evidence>
<dbReference type="Gene3D" id="3.40.50.300">
    <property type="entry name" value="P-loop containing nucleotide triphosphate hydrolases"/>
    <property type="match status" value="1"/>
</dbReference>
<comment type="subcellular location">
    <subcellularLocation>
        <location evidence="1 10">Cell membrane</location>
        <topology evidence="1 10">Peripheral membrane protein</topology>
    </subcellularLocation>
</comment>
<dbReference type="PROSITE" id="PS50893">
    <property type="entry name" value="ABC_TRANSPORTER_2"/>
    <property type="match status" value="1"/>
</dbReference>
<dbReference type="SUPFAM" id="SSF52540">
    <property type="entry name" value="P-loop containing nucleoside triphosphate hydrolases"/>
    <property type="match status" value="1"/>
</dbReference>
<dbReference type="InterPro" id="IPR017871">
    <property type="entry name" value="ABC_transporter-like_CS"/>
</dbReference>
<dbReference type="PANTHER" id="PTHR43553:SF24">
    <property type="entry name" value="ENERGY-COUPLING FACTOR TRANSPORTER ATP-BINDING PROTEIN ECFA1"/>
    <property type="match status" value="1"/>
</dbReference>
<keyword evidence="13" id="KW-1185">Reference proteome</keyword>
<evidence type="ECO:0000313" key="13">
    <source>
        <dbReference type="Proteomes" id="UP000612282"/>
    </source>
</evidence>
<keyword evidence="4 10" id="KW-1003">Cell membrane</keyword>
<comment type="caution">
    <text evidence="12">The sequence shown here is derived from an EMBL/GenBank/DDBJ whole genome shotgun (WGS) entry which is preliminary data.</text>
</comment>
<evidence type="ECO:0000256" key="3">
    <source>
        <dbReference type="ARBA" id="ARBA00022448"/>
    </source>
</evidence>
<evidence type="ECO:0000256" key="4">
    <source>
        <dbReference type="ARBA" id="ARBA00022475"/>
    </source>
</evidence>
<dbReference type="EMBL" id="BOMG01000119">
    <property type="protein sequence ID" value="GID61139.1"/>
    <property type="molecule type" value="Genomic_DNA"/>
</dbReference>
<evidence type="ECO:0000259" key="11">
    <source>
        <dbReference type="PROSITE" id="PS50893"/>
    </source>
</evidence>
<dbReference type="Proteomes" id="UP000612282">
    <property type="component" value="Unassembled WGS sequence"/>
</dbReference>
<evidence type="ECO:0000313" key="12">
    <source>
        <dbReference type="EMBL" id="GID61139.1"/>
    </source>
</evidence>
<dbReference type="RefSeq" id="WP_203808823.1">
    <property type="nucleotide sequence ID" value="NZ_BAAAQE010000055.1"/>
</dbReference>
<dbReference type="InterPro" id="IPR003439">
    <property type="entry name" value="ABC_transporter-like_ATP-bd"/>
</dbReference>
<dbReference type="PANTHER" id="PTHR43553">
    <property type="entry name" value="HEAVY METAL TRANSPORTER"/>
    <property type="match status" value="1"/>
</dbReference>
<accession>A0ABQ3XRJ9</accession>
<comment type="similarity">
    <text evidence="2 10">Belongs to the ABC transporter superfamily.</text>
</comment>